<evidence type="ECO:0000256" key="11">
    <source>
        <dbReference type="ARBA" id="ARBA00022771"/>
    </source>
</evidence>
<dbReference type="Pfam" id="PF13920">
    <property type="entry name" value="zf-C3HC4_3"/>
    <property type="match status" value="1"/>
</dbReference>
<evidence type="ECO:0000256" key="16">
    <source>
        <dbReference type="ARBA" id="ARBA00023136"/>
    </source>
</evidence>
<dbReference type="Pfam" id="PF04757">
    <property type="entry name" value="Pex2_Pex12"/>
    <property type="match status" value="1"/>
</dbReference>
<dbReference type="CDD" id="cd16527">
    <property type="entry name" value="RING-HC_PEX10"/>
    <property type="match status" value="1"/>
</dbReference>
<evidence type="ECO:0000256" key="17">
    <source>
        <dbReference type="ARBA" id="ARBA00023140"/>
    </source>
</evidence>
<dbReference type="InterPro" id="IPR013083">
    <property type="entry name" value="Znf_RING/FYVE/PHD"/>
</dbReference>
<dbReference type="OrthoDB" id="6270329at2759"/>
<evidence type="ECO:0000256" key="2">
    <source>
        <dbReference type="ARBA" id="ARBA00004585"/>
    </source>
</evidence>
<dbReference type="SUPFAM" id="SSF57850">
    <property type="entry name" value="RING/U-box"/>
    <property type="match status" value="1"/>
</dbReference>
<dbReference type="PANTHER" id="PTHR23350">
    <property type="entry name" value="PEROXISOME ASSEMBLY PROTEIN 10"/>
    <property type="match status" value="1"/>
</dbReference>
<evidence type="ECO:0000313" key="23">
    <source>
        <dbReference type="RefSeq" id="XP_019647010.1"/>
    </source>
</evidence>
<evidence type="ECO:0000256" key="18">
    <source>
        <dbReference type="ARBA" id="ARBA00045271"/>
    </source>
</evidence>
<evidence type="ECO:0000256" key="10">
    <source>
        <dbReference type="ARBA" id="ARBA00022723"/>
    </source>
</evidence>
<evidence type="ECO:0000256" key="9">
    <source>
        <dbReference type="ARBA" id="ARBA00022692"/>
    </source>
</evidence>
<dbReference type="InterPro" id="IPR025654">
    <property type="entry name" value="PEX2/10"/>
</dbReference>
<evidence type="ECO:0000256" key="5">
    <source>
        <dbReference type="ARBA" id="ARBA00012483"/>
    </source>
</evidence>
<evidence type="ECO:0000256" key="13">
    <source>
        <dbReference type="ARBA" id="ARBA00022833"/>
    </source>
</evidence>
<dbReference type="InterPro" id="IPR001841">
    <property type="entry name" value="Znf_RING"/>
</dbReference>
<keyword evidence="6" id="KW-0813">Transport</keyword>
<evidence type="ECO:0000256" key="6">
    <source>
        <dbReference type="ARBA" id="ARBA00022448"/>
    </source>
</evidence>
<keyword evidence="11 19" id="KW-0863">Zinc-finger</keyword>
<accession>A0A6P5A117</accession>
<dbReference type="Gene3D" id="3.30.40.10">
    <property type="entry name" value="Zinc/RING finger domain, C3HC4 (zinc finger)"/>
    <property type="match status" value="1"/>
</dbReference>
<feature type="compositionally biased region" description="Low complexity" evidence="20">
    <location>
        <begin position="227"/>
        <end position="237"/>
    </location>
</feature>
<dbReference type="RefSeq" id="XP_019647010.1">
    <property type="nucleotide sequence ID" value="XM_019791451.1"/>
</dbReference>
<keyword evidence="7" id="KW-0962">Peroxisome biogenesis</keyword>
<dbReference type="GO" id="GO:0005778">
    <property type="term" value="C:peroxisomal membrane"/>
    <property type="evidence" value="ECO:0007669"/>
    <property type="project" value="UniProtKB-SubCell"/>
</dbReference>
<reference evidence="23" key="1">
    <citation type="submission" date="2025-08" db="UniProtKB">
        <authorList>
            <consortium name="RefSeq"/>
        </authorList>
    </citation>
    <scope>IDENTIFICATION</scope>
    <source>
        <tissue evidence="23">Gonad</tissue>
    </source>
</reference>
<dbReference type="Proteomes" id="UP000515135">
    <property type="component" value="Unplaced"/>
</dbReference>
<keyword evidence="17" id="KW-0576">Peroxisome</keyword>
<keyword evidence="10" id="KW-0479">Metal-binding</keyword>
<dbReference type="KEGG" id="bbel:109487461"/>
<dbReference type="InterPro" id="IPR006845">
    <property type="entry name" value="Pex_N"/>
</dbReference>
<dbReference type="EC" id="2.3.2.27" evidence="5"/>
<comment type="function">
    <text evidence="18">E3 ubiquitin-protein ligase component of a retrotranslocation channel required for peroxisome organization by mediating export of the PEX5 receptor from peroxisomes to the cytosol, thereby promoting PEX5 recycling. The retrotranslocation channel is composed of PEX2, PEX10 and PEX12; each subunit contributing transmembrane segments that coassemble into an open channel that specifically allows the passage of PEX5 through the peroxisomal membrane. PEX10 also regulates PEX5 recycling by acting as a E3 ubiquitin-protein ligase. When PEX5 recycling is compromised, PEX10 catalyzes polyubiquitination of PEX5 during its passage through the retrotranslocation channel, leading to its degradation.</text>
</comment>
<evidence type="ECO:0000256" key="19">
    <source>
        <dbReference type="PROSITE-ProRule" id="PRU00175"/>
    </source>
</evidence>
<dbReference type="PROSITE" id="PS50089">
    <property type="entry name" value="ZF_RING_2"/>
    <property type="match status" value="1"/>
</dbReference>
<comment type="pathway">
    <text evidence="3">Protein modification; protein ubiquitination.</text>
</comment>
<proteinExistence type="inferred from homology"/>
<evidence type="ECO:0000256" key="20">
    <source>
        <dbReference type="SAM" id="MobiDB-lite"/>
    </source>
</evidence>
<feature type="domain" description="RING-type" evidence="21">
    <location>
        <begin position="245"/>
        <end position="283"/>
    </location>
</feature>
<comment type="catalytic activity">
    <reaction evidence="1">
        <text>S-ubiquitinyl-[E2 ubiquitin-conjugating enzyme]-L-cysteine + [acceptor protein]-L-lysine = [E2 ubiquitin-conjugating enzyme]-L-cysteine + N(6)-ubiquitinyl-[acceptor protein]-L-lysine.</text>
        <dbReference type="EC" id="2.3.2.27"/>
    </reaction>
</comment>
<keyword evidence="12" id="KW-0833">Ubl conjugation pathway</keyword>
<dbReference type="GO" id="GO:0061630">
    <property type="term" value="F:ubiquitin protein ligase activity"/>
    <property type="evidence" value="ECO:0007669"/>
    <property type="project" value="UniProtKB-EC"/>
</dbReference>
<dbReference type="SMART" id="SM00184">
    <property type="entry name" value="RING"/>
    <property type="match status" value="1"/>
</dbReference>
<keyword evidence="22" id="KW-1185">Reference proteome</keyword>
<evidence type="ECO:0000256" key="3">
    <source>
        <dbReference type="ARBA" id="ARBA00004906"/>
    </source>
</evidence>
<dbReference type="AlphaFoldDB" id="A0A6P5A117"/>
<comment type="subcellular location">
    <subcellularLocation>
        <location evidence="2">Peroxisome membrane</location>
        <topology evidence="2">Multi-pass membrane protein</topology>
    </subcellularLocation>
</comment>
<organism evidence="22 23">
    <name type="scientific">Branchiostoma belcheri</name>
    <name type="common">Amphioxus</name>
    <dbReference type="NCBI Taxonomy" id="7741"/>
    <lineage>
        <taxon>Eukaryota</taxon>
        <taxon>Metazoa</taxon>
        <taxon>Chordata</taxon>
        <taxon>Cephalochordata</taxon>
        <taxon>Leptocardii</taxon>
        <taxon>Amphioxiformes</taxon>
        <taxon>Branchiostomatidae</taxon>
        <taxon>Branchiostoma</taxon>
    </lineage>
</organism>
<keyword evidence="14" id="KW-0653">Protein transport</keyword>
<protein>
    <recommendedName>
        <fullName evidence="5">RING-type E3 ubiquitin transferase</fullName>
        <ecNumber evidence="5">2.3.2.27</ecNumber>
    </recommendedName>
</protein>
<evidence type="ECO:0000259" key="21">
    <source>
        <dbReference type="PROSITE" id="PS50089"/>
    </source>
</evidence>
<keyword evidence="15" id="KW-1133">Transmembrane helix</keyword>
<sequence length="300" mass="34188">MKAAGQAEIIRSNQKDDYYRGSIRGEVADAFQTWFGARTWMRWRRELQVLADAAYFGITTVAGYQTLGEEYCNIIQVDPTQRAIPSAWRRSLLVLLHISTPYLLTKLLTKLELQLTSDPQSWGLTPQQTEFLLKVIPLVKRTIMFVHRTHLALFYLHGVFYHIAKRTTGIRYLLVRSILANDFAAPSYRLLGWLSAAQLGFSLLQHAHRTIAGGKSGHGQDRETTSEHSASAESSTSEVHPKSRCSLCLETRMHPTATPCGHLFCWECIMEWGSEKPECPLCREPFQLSRLVYLQNYQPT</sequence>
<evidence type="ECO:0000256" key="12">
    <source>
        <dbReference type="ARBA" id="ARBA00022786"/>
    </source>
</evidence>
<evidence type="ECO:0000256" key="8">
    <source>
        <dbReference type="ARBA" id="ARBA00022679"/>
    </source>
</evidence>
<gene>
    <name evidence="23" type="primary">LOC109487461</name>
</gene>
<evidence type="ECO:0000256" key="4">
    <source>
        <dbReference type="ARBA" id="ARBA00008704"/>
    </source>
</evidence>
<evidence type="ECO:0000256" key="7">
    <source>
        <dbReference type="ARBA" id="ARBA00022593"/>
    </source>
</evidence>
<dbReference type="FunFam" id="3.30.40.10:FF:000332">
    <property type="entry name" value="Peroxisome biogenesis factor 10"/>
    <property type="match status" value="1"/>
</dbReference>
<dbReference type="GeneID" id="109487461"/>
<name>A0A6P5A117_BRABE</name>
<keyword evidence="16" id="KW-0472">Membrane</keyword>
<comment type="similarity">
    <text evidence="4">Belongs to the pex2/pex10/pex12 family.</text>
</comment>
<evidence type="ECO:0000256" key="15">
    <source>
        <dbReference type="ARBA" id="ARBA00022989"/>
    </source>
</evidence>
<evidence type="ECO:0000256" key="14">
    <source>
        <dbReference type="ARBA" id="ARBA00022927"/>
    </source>
</evidence>
<dbReference type="GO" id="GO:0016558">
    <property type="term" value="P:protein import into peroxisome matrix"/>
    <property type="evidence" value="ECO:0007669"/>
    <property type="project" value="InterPro"/>
</dbReference>
<keyword evidence="13" id="KW-0862">Zinc</keyword>
<feature type="region of interest" description="Disordered" evidence="20">
    <location>
        <begin position="212"/>
        <end position="237"/>
    </location>
</feature>
<evidence type="ECO:0000313" key="22">
    <source>
        <dbReference type="Proteomes" id="UP000515135"/>
    </source>
</evidence>
<evidence type="ECO:0000256" key="1">
    <source>
        <dbReference type="ARBA" id="ARBA00000900"/>
    </source>
</evidence>
<keyword evidence="9" id="KW-0812">Transmembrane</keyword>
<keyword evidence="8" id="KW-0808">Transferase</keyword>
<dbReference type="InterPro" id="IPR017907">
    <property type="entry name" value="Znf_RING_CS"/>
</dbReference>
<dbReference type="PANTHER" id="PTHR23350:SF0">
    <property type="entry name" value="PEROXISOME BIOGENESIS FACTOR 10"/>
    <property type="match status" value="1"/>
</dbReference>
<dbReference type="PROSITE" id="PS00518">
    <property type="entry name" value="ZF_RING_1"/>
    <property type="match status" value="1"/>
</dbReference>
<dbReference type="GO" id="GO:0008270">
    <property type="term" value="F:zinc ion binding"/>
    <property type="evidence" value="ECO:0007669"/>
    <property type="project" value="UniProtKB-KW"/>
</dbReference>